<name>X0T5K6_9ZZZZ</name>
<reference evidence="2" key="1">
    <citation type="journal article" date="2014" name="Front. Microbiol.">
        <title>High frequency of phylogenetically diverse reductive dehalogenase-homologous genes in deep subseafloor sedimentary metagenomes.</title>
        <authorList>
            <person name="Kawai M."/>
            <person name="Futagami T."/>
            <person name="Toyoda A."/>
            <person name="Takaki Y."/>
            <person name="Nishi S."/>
            <person name="Hori S."/>
            <person name="Arai W."/>
            <person name="Tsubouchi T."/>
            <person name="Morono Y."/>
            <person name="Uchiyama I."/>
            <person name="Ito T."/>
            <person name="Fujiyama A."/>
            <person name="Inagaki F."/>
            <person name="Takami H."/>
        </authorList>
    </citation>
    <scope>NUCLEOTIDE SEQUENCE</scope>
    <source>
        <strain evidence="2">Expedition CK06-06</strain>
    </source>
</reference>
<dbReference type="SUPFAM" id="SSF56436">
    <property type="entry name" value="C-type lectin-like"/>
    <property type="match status" value="1"/>
</dbReference>
<dbReference type="Pfam" id="PF03781">
    <property type="entry name" value="FGE-sulfatase"/>
    <property type="match status" value="1"/>
</dbReference>
<dbReference type="InterPro" id="IPR042095">
    <property type="entry name" value="SUMF_sf"/>
</dbReference>
<accession>X0T5K6</accession>
<feature type="domain" description="Sulfatase-modifying factor enzyme-like" evidence="1">
    <location>
        <begin position="49"/>
        <end position="117"/>
    </location>
</feature>
<proteinExistence type="predicted"/>
<dbReference type="InterPro" id="IPR016187">
    <property type="entry name" value="CTDL_fold"/>
</dbReference>
<dbReference type="Gene3D" id="3.90.1580.10">
    <property type="entry name" value="paralog of FGE (formylglycine-generating enzyme)"/>
    <property type="match status" value="1"/>
</dbReference>
<protein>
    <recommendedName>
        <fullName evidence="1">Sulfatase-modifying factor enzyme-like domain-containing protein</fullName>
    </recommendedName>
</protein>
<dbReference type="EMBL" id="BARS01003424">
    <property type="protein sequence ID" value="GAF82616.1"/>
    <property type="molecule type" value="Genomic_DNA"/>
</dbReference>
<evidence type="ECO:0000313" key="2">
    <source>
        <dbReference type="EMBL" id="GAF82616.1"/>
    </source>
</evidence>
<sequence>GRPFPWGAEIEGENANFYSSKDPFENVVGRQGDTTPVGFYNGQTHLGYQTLNSPSPYGLYDMAGNVWQWTGDVKPYQHYRYMRGGGKDARDQKLRIWVSDNAEPVYFSPNVGFRCARDY</sequence>
<feature type="non-terminal residue" evidence="2">
    <location>
        <position position="1"/>
    </location>
</feature>
<organism evidence="2">
    <name type="scientific">marine sediment metagenome</name>
    <dbReference type="NCBI Taxonomy" id="412755"/>
    <lineage>
        <taxon>unclassified sequences</taxon>
        <taxon>metagenomes</taxon>
        <taxon>ecological metagenomes</taxon>
    </lineage>
</organism>
<comment type="caution">
    <text evidence="2">The sequence shown here is derived from an EMBL/GenBank/DDBJ whole genome shotgun (WGS) entry which is preliminary data.</text>
</comment>
<dbReference type="AlphaFoldDB" id="X0T5K6"/>
<dbReference type="InterPro" id="IPR005532">
    <property type="entry name" value="SUMF_dom"/>
</dbReference>
<evidence type="ECO:0000259" key="1">
    <source>
        <dbReference type="Pfam" id="PF03781"/>
    </source>
</evidence>
<gene>
    <name evidence="2" type="ORF">S01H1_06634</name>
</gene>